<dbReference type="InterPro" id="IPR015797">
    <property type="entry name" value="NUDIX_hydrolase-like_dom_sf"/>
</dbReference>
<dbReference type="OrthoDB" id="289720at2"/>
<dbReference type="Pfam" id="PF00293">
    <property type="entry name" value="NUDIX"/>
    <property type="match status" value="1"/>
</dbReference>
<proteinExistence type="predicted"/>
<dbReference type="GO" id="GO:0003824">
    <property type="term" value="F:catalytic activity"/>
    <property type="evidence" value="ECO:0007669"/>
    <property type="project" value="UniProtKB-ARBA"/>
</dbReference>
<dbReference type="AlphaFoldDB" id="A0A2P8F9E6"/>
<dbReference type="InterPro" id="IPR000086">
    <property type="entry name" value="NUDIX_hydrolase_dom"/>
</dbReference>
<sequence>MSVSRRDPADTVNADDFDGAKMVVFIGDRIVTLLRDDIETIPFPGFWDFPGGGRELGESPWDCVWRETREELSLDVPERAVVWSRQYFLHGTTRWFFVAKMAASAERQIALGDEGQAWQLLWPDDYLAHPKAIPIFQTRLSDYLSDR</sequence>
<dbReference type="Proteomes" id="UP000240418">
    <property type="component" value="Unassembled WGS sequence"/>
</dbReference>
<accession>A0A2P8F9E6</accession>
<evidence type="ECO:0000259" key="1">
    <source>
        <dbReference type="PROSITE" id="PS51462"/>
    </source>
</evidence>
<protein>
    <submittedName>
        <fullName evidence="2">8-oxo-dGTP diphosphatase</fullName>
    </submittedName>
</protein>
<dbReference type="SUPFAM" id="SSF55811">
    <property type="entry name" value="Nudix"/>
    <property type="match status" value="1"/>
</dbReference>
<dbReference type="PROSITE" id="PS51462">
    <property type="entry name" value="NUDIX"/>
    <property type="match status" value="1"/>
</dbReference>
<dbReference type="EMBL" id="PYGJ01000011">
    <property type="protein sequence ID" value="PSL18347.1"/>
    <property type="molecule type" value="Genomic_DNA"/>
</dbReference>
<evidence type="ECO:0000313" key="3">
    <source>
        <dbReference type="Proteomes" id="UP000240418"/>
    </source>
</evidence>
<organism evidence="2 3">
    <name type="scientific">Shimia abyssi</name>
    <dbReference type="NCBI Taxonomy" id="1662395"/>
    <lineage>
        <taxon>Bacteria</taxon>
        <taxon>Pseudomonadati</taxon>
        <taxon>Pseudomonadota</taxon>
        <taxon>Alphaproteobacteria</taxon>
        <taxon>Rhodobacterales</taxon>
        <taxon>Roseobacteraceae</taxon>
    </lineage>
</organism>
<dbReference type="RefSeq" id="WP_106609365.1">
    <property type="nucleotide sequence ID" value="NZ_PYGJ01000011.1"/>
</dbReference>
<comment type="caution">
    <text evidence="2">The sequence shown here is derived from an EMBL/GenBank/DDBJ whole genome shotgun (WGS) entry which is preliminary data.</text>
</comment>
<reference evidence="2 3" key="1">
    <citation type="submission" date="2018-03" db="EMBL/GenBank/DDBJ databases">
        <title>Genomic Encyclopedia of Archaeal and Bacterial Type Strains, Phase II (KMG-II): from individual species to whole genera.</title>
        <authorList>
            <person name="Goeker M."/>
        </authorList>
    </citation>
    <scope>NUCLEOTIDE SEQUENCE [LARGE SCALE GENOMIC DNA]</scope>
    <source>
        <strain evidence="2 3">DSM 100673</strain>
    </source>
</reference>
<dbReference type="CDD" id="cd04682">
    <property type="entry name" value="NUDIX_Hydrolase"/>
    <property type="match status" value="1"/>
</dbReference>
<feature type="domain" description="Nudix hydrolase" evidence="1">
    <location>
        <begin position="4"/>
        <end position="144"/>
    </location>
</feature>
<gene>
    <name evidence="2" type="ORF">CLV88_11193</name>
</gene>
<evidence type="ECO:0000313" key="2">
    <source>
        <dbReference type="EMBL" id="PSL18347.1"/>
    </source>
</evidence>
<dbReference type="Gene3D" id="3.90.79.10">
    <property type="entry name" value="Nucleoside Triphosphate Pyrophosphohydrolase"/>
    <property type="match status" value="1"/>
</dbReference>
<keyword evidence="3" id="KW-1185">Reference proteome</keyword>
<name>A0A2P8F9E6_9RHOB</name>